<reference evidence="2 3" key="1">
    <citation type="journal article" date="2012" name="J. Bacteriol.">
        <title>Genome Sequence of the Bacteriocin-Producing Strain Lactococcus garvieae DCC43.</title>
        <authorList>
            <person name="Gabrielsen C."/>
            <person name="Brede D.A."/>
            <person name="Hernandez P.E."/>
            <person name="Nes I.F."/>
            <person name="Diep D.B."/>
        </authorList>
    </citation>
    <scope>NUCLEOTIDE SEQUENCE [LARGE SCALE GENOMIC DNA]</scope>
    <source>
        <strain evidence="2 3">DCC43</strain>
    </source>
</reference>
<feature type="region of interest" description="Disordered" evidence="1">
    <location>
        <begin position="118"/>
        <end position="148"/>
    </location>
</feature>
<name>K2PH98_9LACT</name>
<accession>K2PH98</accession>
<dbReference type="AlphaFoldDB" id="K2PH98"/>
<comment type="caution">
    <text evidence="2">The sequence shown here is derived from an EMBL/GenBank/DDBJ whole genome shotgun (WGS) entry which is preliminary data.</text>
</comment>
<dbReference type="EMBL" id="AMQS01000032">
    <property type="protein sequence ID" value="EKF50805.1"/>
    <property type="molecule type" value="Genomic_DNA"/>
</dbReference>
<gene>
    <name evidence="2" type="ORF">C426_1856</name>
</gene>
<sequence>MTEKDRINIIIRRENSPLIFDYMMKEKSENPKNSYTEILNNAISELIQLRDQALTKNDWTGMRLALRATEKNSHLALEMLNNILLNSHYPPSLMYRDKSLQLAQAETNWKDLMQGFQAEKSTKKAPSLQDFAQPSTEDNEIPSFDFKE</sequence>
<dbReference type="RefSeq" id="WP_003136438.1">
    <property type="nucleotide sequence ID" value="NZ_AMQS01000032.1"/>
</dbReference>
<evidence type="ECO:0000313" key="3">
    <source>
        <dbReference type="Proteomes" id="UP000006787"/>
    </source>
</evidence>
<dbReference type="PATRIC" id="fig|1231377.3.peg.1837"/>
<dbReference type="Proteomes" id="UP000006787">
    <property type="component" value="Unassembled WGS sequence"/>
</dbReference>
<evidence type="ECO:0000313" key="2">
    <source>
        <dbReference type="EMBL" id="EKF50805.1"/>
    </source>
</evidence>
<proteinExistence type="predicted"/>
<protein>
    <submittedName>
        <fullName evidence="2">Uncharacterized protein</fullName>
    </submittedName>
</protein>
<evidence type="ECO:0000256" key="1">
    <source>
        <dbReference type="SAM" id="MobiDB-lite"/>
    </source>
</evidence>
<organism evidence="2 3">
    <name type="scientific">Lactococcus garvieae DCC43</name>
    <dbReference type="NCBI Taxonomy" id="1231377"/>
    <lineage>
        <taxon>Bacteria</taxon>
        <taxon>Bacillati</taxon>
        <taxon>Bacillota</taxon>
        <taxon>Bacilli</taxon>
        <taxon>Lactobacillales</taxon>
        <taxon>Streptococcaceae</taxon>
        <taxon>Lactococcus</taxon>
    </lineage>
</organism>